<dbReference type="InterPro" id="IPR000477">
    <property type="entry name" value="RT_dom"/>
</dbReference>
<dbReference type="Pfam" id="PF00078">
    <property type="entry name" value="RVT_1"/>
    <property type="match status" value="1"/>
</dbReference>
<feature type="domain" description="Reverse transcriptase" evidence="2">
    <location>
        <begin position="294"/>
        <end position="558"/>
    </location>
</feature>
<proteinExistence type="predicted"/>
<keyword evidence="4" id="KW-1185">Reference proteome</keyword>
<dbReference type="GeneTree" id="ENSGT00730000113263"/>
<dbReference type="AlphaFoldDB" id="A0A9J7XLU3"/>
<evidence type="ECO:0000259" key="2">
    <source>
        <dbReference type="PROSITE" id="PS50878"/>
    </source>
</evidence>
<dbReference type="InterPro" id="IPR043502">
    <property type="entry name" value="DNA/RNA_pol_sf"/>
</dbReference>
<dbReference type="PANTHER" id="PTHR19446">
    <property type="entry name" value="REVERSE TRANSCRIPTASES"/>
    <property type="match status" value="1"/>
</dbReference>
<feature type="region of interest" description="Disordered" evidence="1">
    <location>
        <begin position="1"/>
        <end position="51"/>
    </location>
</feature>
<dbReference type="Ensembl" id="ENSCCRT00000149025.1">
    <property type="protein sequence ID" value="ENSCCRP00000108722.1"/>
    <property type="gene ID" value="ENSCCRG00000082794.1"/>
</dbReference>
<accession>A0A9J7XLU3</accession>
<evidence type="ECO:0000313" key="4">
    <source>
        <dbReference type="Proteomes" id="UP001108240"/>
    </source>
</evidence>
<dbReference type="SUPFAM" id="SSF56672">
    <property type="entry name" value="DNA/RNA polymerases"/>
    <property type="match status" value="1"/>
</dbReference>
<dbReference type="OMA" id="TITWARI"/>
<dbReference type="Proteomes" id="UP001108240">
    <property type="component" value="Unplaced"/>
</dbReference>
<dbReference type="CDD" id="cd01650">
    <property type="entry name" value="RT_nLTR_like"/>
    <property type="match status" value="1"/>
</dbReference>
<evidence type="ECO:0000256" key="1">
    <source>
        <dbReference type="SAM" id="MobiDB-lite"/>
    </source>
</evidence>
<dbReference type="PROSITE" id="PS50878">
    <property type="entry name" value="RT_POL"/>
    <property type="match status" value="1"/>
</dbReference>
<protein>
    <recommendedName>
        <fullName evidence="2">Reverse transcriptase domain-containing protein</fullName>
    </recommendedName>
</protein>
<reference evidence="3" key="2">
    <citation type="submission" date="2025-09" db="UniProtKB">
        <authorList>
            <consortium name="Ensembl"/>
        </authorList>
    </citation>
    <scope>IDENTIFICATION</scope>
</reference>
<name>A0A9J7XLU3_CYPCA</name>
<reference evidence="3" key="1">
    <citation type="submission" date="2025-08" db="UniProtKB">
        <authorList>
            <consortium name="Ensembl"/>
        </authorList>
    </citation>
    <scope>IDENTIFICATION</scope>
</reference>
<evidence type="ECO:0000313" key="3">
    <source>
        <dbReference type="Ensembl" id="ENSCCRP00000108722.1"/>
    </source>
</evidence>
<organism evidence="3 4">
    <name type="scientific">Cyprinus carpio carpio</name>
    <dbReference type="NCBI Taxonomy" id="630221"/>
    <lineage>
        <taxon>Eukaryota</taxon>
        <taxon>Metazoa</taxon>
        <taxon>Chordata</taxon>
        <taxon>Craniata</taxon>
        <taxon>Vertebrata</taxon>
        <taxon>Euteleostomi</taxon>
        <taxon>Actinopterygii</taxon>
        <taxon>Neopterygii</taxon>
        <taxon>Teleostei</taxon>
        <taxon>Ostariophysi</taxon>
        <taxon>Cypriniformes</taxon>
        <taxon>Cyprinidae</taxon>
        <taxon>Cyprininae</taxon>
        <taxon>Cyprinus</taxon>
    </lineage>
</organism>
<sequence length="833" mass="94834">MQRIVETLSETQEDSSQEAPHSTGDLSAPAPSQSHRRDSPNTTSDTQLMKEKVRWPQANNNTAWKQLDVDLDRVLEATLAGTAEKKIDSMTTIITTMARERFGTEERRGSSKTHVNQPNRRTREIWQLRREIKTLNKQFRIASAEERKGIQELTSGLRGQLCRLRRAERSLKLRKEKEVKRAQFIKDPYRFTKTLLGEARSGRLTSPKEVVEEFLKESHSDALRNQACGAHPKISRTAETPEEELDTSEPTWREVQDIVQKACSASAPGPSGIPYKVYKRCPMLLRRLWKLLRRIWTKGIIPASWKRAEGCFVPKEMDSSDISQFRTISLLSVECKVFFSVLAKRMTTYMVKNKYVNTSVQKGGIPGFSGCLEHTGILNQLIREAKGSKGNLTVVWLDLANAYGSIPHGLINTAMEHYHIPYHTRGIITSYFGGFKLRFKTAHFTTQWQDLEKGIVTGCTISPILFVMGMNLLITAAEKESRGPSMESGIRQPPIRGFMDDLTITTSTHVQARWILKALEDGATWARMKFKPRKSRSMVIRNGKVTSKFQLRVQGETIPSIEENPIKCLGKWYDASLTDRCNVSRTEKQADAWLSKIEGSGLPGKFKAWLFQHGLLPRLMWLLTIYEVPMTAVEGVERRVNKYLRKWLGIPPSFTSVGLYTRSGQVQLPLSSVVEEFKVAKCQLVMMYQDSTDEKVRKAGVTTRSGRKWVADTSVAQAESALKLKDIIGNPCVGRQGFGSTHFQQWGKADPRQRRDMIQAEVRHLEEERRRSMAVELGVQGAWTKWDMPKRKITWPEIWRLEPFRISFLLRSGRHPSITNKPPQMGYEGGPIV</sequence>